<keyword evidence="3 6" id="KW-1133">Transmembrane helix</keyword>
<dbReference type="GO" id="GO:0007189">
    <property type="term" value="P:adenylate cyclase-activating G protein-coupled receptor signaling pathway"/>
    <property type="evidence" value="ECO:0007669"/>
    <property type="project" value="TreeGrafter"/>
</dbReference>
<dbReference type="GO" id="GO:0004930">
    <property type="term" value="F:G protein-coupled receptor activity"/>
    <property type="evidence" value="ECO:0007669"/>
    <property type="project" value="TreeGrafter"/>
</dbReference>
<feature type="transmembrane region" description="Helical" evidence="6">
    <location>
        <begin position="174"/>
        <end position="196"/>
    </location>
</feature>
<organism evidence="7 8">
    <name type="scientific">Mycena alexandri</name>
    <dbReference type="NCBI Taxonomy" id="1745969"/>
    <lineage>
        <taxon>Eukaryota</taxon>
        <taxon>Fungi</taxon>
        <taxon>Dikarya</taxon>
        <taxon>Basidiomycota</taxon>
        <taxon>Agaricomycotina</taxon>
        <taxon>Agaricomycetes</taxon>
        <taxon>Agaricomycetidae</taxon>
        <taxon>Agaricales</taxon>
        <taxon>Marasmiineae</taxon>
        <taxon>Mycenaceae</taxon>
        <taxon>Mycena</taxon>
    </lineage>
</organism>
<dbReference type="EMBL" id="JARJCM010000369">
    <property type="protein sequence ID" value="KAJ7017959.1"/>
    <property type="molecule type" value="Genomic_DNA"/>
</dbReference>
<dbReference type="GO" id="GO:0005886">
    <property type="term" value="C:plasma membrane"/>
    <property type="evidence" value="ECO:0007669"/>
    <property type="project" value="TreeGrafter"/>
</dbReference>
<gene>
    <name evidence="7" type="ORF">C8F04DRAFT_1278501</name>
</gene>
<dbReference type="PROSITE" id="PS51257">
    <property type="entry name" value="PROKAR_LIPOPROTEIN"/>
    <property type="match status" value="1"/>
</dbReference>
<protein>
    <recommendedName>
        <fullName evidence="9">G-protein coupled receptors family 2 profile 2 domain-containing protein</fullName>
    </recommendedName>
</protein>
<evidence type="ECO:0000256" key="6">
    <source>
        <dbReference type="SAM" id="Phobius"/>
    </source>
</evidence>
<dbReference type="PANTHER" id="PTHR23112:SF0">
    <property type="entry name" value="TRANSMEMBRANE PROTEIN 116"/>
    <property type="match status" value="1"/>
</dbReference>
<keyword evidence="4 6" id="KW-0472">Membrane</keyword>
<reference evidence="7" key="1">
    <citation type="submission" date="2023-03" db="EMBL/GenBank/DDBJ databases">
        <title>Massive genome expansion in bonnet fungi (Mycena s.s.) driven by repeated elements and novel gene families across ecological guilds.</title>
        <authorList>
            <consortium name="Lawrence Berkeley National Laboratory"/>
            <person name="Harder C.B."/>
            <person name="Miyauchi S."/>
            <person name="Viragh M."/>
            <person name="Kuo A."/>
            <person name="Thoen E."/>
            <person name="Andreopoulos B."/>
            <person name="Lu D."/>
            <person name="Skrede I."/>
            <person name="Drula E."/>
            <person name="Henrissat B."/>
            <person name="Morin E."/>
            <person name="Kohler A."/>
            <person name="Barry K."/>
            <person name="LaButti K."/>
            <person name="Morin E."/>
            <person name="Salamov A."/>
            <person name="Lipzen A."/>
            <person name="Mereny Z."/>
            <person name="Hegedus B."/>
            <person name="Baldrian P."/>
            <person name="Stursova M."/>
            <person name="Weitz H."/>
            <person name="Taylor A."/>
            <person name="Grigoriev I.V."/>
            <person name="Nagy L.G."/>
            <person name="Martin F."/>
            <person name="Kauserud H."/>
        </authorList>
    </citation>
    <scope>NUCLEOTIDE SEQUENCE</scope>
    <source>
        <strain evidence="7">CBHHK200</strain>
    </source>
</reference>
<comment type="subcellular location">
    <subcellularLocation>
        <location evidence="1">Membrane</location>
        <topology evidence="1">Multi-pass membrane protein</topology>
    </subcellularLocation>
</comment>
<evidence type="ECO:0000256" key="2">
    <source>
        <dbReference type="ARBA" id="ARBA00022692"/>
    </source>
</evidence>
<feature type="transmembrane region" description="Helical" evidence="6">
    <location>
        <begin position="124"/>
        <end position="142"/>
    </location>
</feature>
<feature type="transmembrane region" description="Helical" evidence="6">
    <location>
        <begin position="51"/>
        <end position="75"/>
    </location>
</feature>
<name>A0AAD6RYR5_9AGAR</name>
<dbReference type="AlphaFoldDB" id="A0AAD6RYR5"/>
<sequence>MAFTYTKEDALTSARIWGISAAIGACFCSLVLVVIAGLYTRPSTRKFLNRVSFRIMVYALACNMLYGIATAVCAFQTADSRGCGFSVWLIMLTLQCSSWLMFGIALNLQLVLVHGLNGHTMEKFYILGALVITIGVTVPPLATKQYGWDPLNEACWMTATEPKKRLRWQLGCQVIWSLFAAVGETIVFITVLVHMFRHQFVHGRRIQNASRALKGPAPVDAKTRTMKHATAYRKVIIRISFYPMVSIVLNGITVGCDLFLSVSGSISTQTDLNVSTLNNLMYGLRPSIYALLAISDPALIRAVRSLLHRDSSSIDHSSRDRPLSYAPTVSVKRPMTVHIELEELRKTDDGKTPPPPPPSPRSEFKLDLDSPIKAEFGMAADVAEAEEGRRSRLERVIEERTAEAVERDERKNFKTQI</sequence>
<accession>A0AAD6RYR5</accession>
<dbReference type="Gene3D" id="1.20.1070.10">
    <property type="entry name" value="Rhodopsin 7-helix transmembrane proteins"/>
    <property type="match status" value="1"/>
</dbReference>
<evidence type="ECO:0000256" key="5">
    <source>
        <dbReference type="SAM" id="MobiDB-lite"/>
    </source>
</evidence>
<evidence type="ECO:0008006" key="9">
    <source>
        <dbReference type="Google" id="ProtNLM"/>
    </source>
</evidence>
<evidence type="ECO:0000256" key="1">
    <source>
        <dbReference type="ARBA" id="ARBA00004141"/>
    </source>
</evidence>
<evidence type="ECO:0000313" key="7">
    <source>
        <dbReference type="EMBL" id="KAJ7017959.1"/>
    </source>
</evidence>
<keyword evidence="8" id="KW-1185">Reference proteome</keyword>
<dbReference type="PANTHER" id="PTHR23112">
    <property type="entry name" value="G PROTEIN-COUPLED RECEPTOR 157-RELATED"/>
    <property type="match status" value="1"/>
</dbReference>
<feature type="region of interest" description="Disordered" evidence="5">
    <location>
        <begin position="342"/>
        <end position="367"/>
    </location>
</feature>
<feature type="compositionally biased region" description="Basic and acidic residues" evidence="5">
    <location>
        <begin position="342"/>
        <end position="351"/>
    </location>
</feature>
<evidence type="ECO:0000256" key="3">
    <source>
        <dbReference type="ARBA" id="ARBA00022989"/>
    </source>
</evidence>
<comment type="caution">
    <text evidence="7">The sequence shown here is derived from an EMBL/GenBank/DDBJ whole genome shotgun (WGS) entry which is preliminary data.</text>
</comment>
<evidence type="ECO:0000256" key="4">
    <source>
        <dbReference type="ARBA" id="ARBA00023136"/>
    </source>
</evidence>
<feature type="transmembrane region" description="Helical" evidence="6">
    <location>
        <begin position="16"/>
        <end position="39"/>
    </location>
</feature>
<feature type="transmembrane region" description="Helical" evidence="6">
    <location>
        <begin position="87"/>
        <end position="112"/>
    </location>
</feature>
<evidence type="ECO:0000313" key="8">
    <source>
        <dbReference type="Proteomes" id="UP001218188"/>
    </source>
</evidence>
<dbReference type="Proteomes" id="UP001218188">
    <property type="component" value="Unassembled WGS sequence"/>
</dbReference>
<keyword evidence="2 6" id="KW-0812">Transmembrane</keyword>
<proteinExistence type="predicted"/>
<feature type="transmembrane region" description="Helical" evidence="6">
    <location>
        <begin position="235"/>
        <end position="260"/>
    </location>
</feature>